<dbReference type="GO" id="GO:0005524">
    <property type="term" value="F:ATP binding"/>
    <property type="evidence" value="ECO:0007669"/>
    <property type="project" value="UniProtKB-UniRule"/>
</dbReference>
<dbReference type="FunFam" id="2.20.28.10:FF:000003">
    <property type="entry name" value="DNA helicase"/>
    <property type="match status" value="1"/>
</dbReference>
<keyword evidence="6 12" id="KW-0347">Helicase</keyword>
<evidence type="ECO:0000256" key="11">
    <source>
        <dbReference type="RuleBase" id="RU004070"/>
    </source>
</evidence>
<dbReference type="GO" id="GO:0043596">
    <property type="term" value="C:nuclear replication fork"/>
    <property type="evidence" value="ECO:0007669"/>
    <property type="project" value="UniProtKB-ARBA"/>
</dbReference>
<organism evidence="15 16">
    <name type="scientific">Clydaea vesicula</name>
    <dbReference type="NCBI Taxonomy" id="447962"/>
    <lineage>
        <taxon>Eukaryota</taxon>
        <taxon>Fungi</taxon>
        <taxon>Fungi incertae sedis</taxon>
        <taxon>Chytridiomycota</taxon>
        <taxon>Chytridiomycota incertae sedis</taxon>
        <taxon>Chytridiomycetes</taxon>
        <taxon>Lobulomycetales</taxon>
        <taxon>Lobulomycetaceae</taxon>
        <taxon>Clydaea</taxon>
    </lineage>
</organism>
<dbReference type="InterPro" id="IPR041024">
    <property type="entry name" value="Mcm6_C"/>
</dbReference>
<keyword evidence="4 11" id="KW-0547">Nucleotide-binding</keyword>
<dbReference type="Gene3D" id="3.40.50.300">
    <property type="entry name" value="P-loop containing nucleotide triphosphate hydrolases"/>
    <property type="match status" value="1"/>
</dbReference>
<evidence type="ECO:0000313" key="16">
    <source>
        <dbReference type="Proteomes" id="UP001211065"/>
    </source>
</evidence>
<keyword evidence="10 12" id="KW-0131">Cell cycle</keyword>
<dbReference type="GO" id="GO:0097373">
    <property type="term" value="C:MCM core complex"/>
    <property type="evidence" value="ECO:0007669"/>
    <property type="project" value="UniProtKB-ARBA"/>
</dbReference>
<evidence type="ECO:0000256" key="3">
    <source>
        <dbReference type="ARBA" id="ARBA00022705"/>
    </source>
</evidence>
<dbReference type="InterPro" id="IPR001208">
    <property type="entry name" value="MCM_dom"/>
</dbReference>
<dbReference type="AlphaFoldDB" id="A0AAD5U611"/>
<protein>
    <recommendedName>
        <fullName evidence="12">DNA replication licensing factor MCM6</fullName>
        <ecNumber evidence="12">3.6.4.12</ecNumber>
    </recommendedName>
</protein>
<dbReference type="InterPro" id="IPR027925">
    <property type="entry name" value="MCM_N"/>
</dbReference>
<dbReference type="PROSITE" id="PS50051">
    <property type="entry name" value="MCM_2"/>
    <property type="match status" value="1"/>
</dbReference>
<dbReference type="CDD" id="cd17757">
    <property type="entry name" value="MCM6"/>
    <property type="match status" value="1"/>
</dbReference>
<sequence>MLSDGLPLPSQEMSRMSLMSDPMSEDVEEAIDNAPKRSKNLSKRRNDLPLNVLREMVPQILDDLGEEIKRDFQIFIETFSEYDENEGEPVYKYLEQIKNFKHDGRTTLFVDLMHLFEHNEQLCELITKKYYRFEPYLRQAIQLVIFKHDKEYLQSSDLYQISAGEDLPMKEFWVSFYNLAHHTLNIRCNSIGELITIKGTVTRTSEVRPELLFGSFKCDECGQFIHDVEQQFKYTEPSTCHNTSCNNRKIFTLDGERCKFVDWQKCRIQESSDEVPSGAMPRSMDVIFRNEIVDKAKAGDKVLVTGIPIVVPDVGQLFAVNAETRREIYGRGRDGFGSDGITGLKALGVRDLTYRIAFLGIFVKCENDKVSGAANLEKNKDVSIEESSDEILNSFTQHEVEQLEVLKKTKFLQHKLINCVAPHIFGHEDIKKGLLLQMLGGVHKVTQEGINLRGDINVCIVGDPSTAKSQFLKYVSGFMPRAVYTSGKASSAAGLTATVTKDEETGEFTIEAGALMLADNGICCIDEFDKMNLVDQVAIHEAMEQQTISIAKAGIQATLNARASILAAANPIRGRYDKKLSLRQNINLSPPIMSRFDLFFVVLDDCDEMTDFNIASHIVNFHKAHGDENASANVPEITQKSFHNYLKYARSIKPLLTSNAREYLVDKYRQFRQEDGAGIDKTSYRITVRQLESMIRLSEAVAKLDFSQTIEVNHCMEAAKLLRTSIVTIDQDNIEFEEEEQRALLPNEESYPATDKADAGASSAKETTEAKSSQSQQKIKMDAEEYNRIVKLILQKIKANEDDSLEKGIKTSELVEFYLEVKEDEILTQEDLIKEKKMILLVLKRMQKKDGILMEISDFEMMTTNEKDGELKEFKKKVAEDPVLTIHPSYYED</sequence>
<dbReference type="FunFam" id="3.40.50.300:FF:000115">
    <property type="entry name" value="DNA helicase"/>
    <property type="match status" value="1"/>
</dbReference>
<keyword evidence="7 11" id="KW-0067">ATP-binding</keyword>
<gene>
    <name evidence="15" type="primary">MCM6</name>
    <name evidence="15" type="ORF">HK099_006259</name>
</gene>
<evidence type="ECO:0000259" key="14">
    <source>
        <dbReference type="PROSITE" id="PS50051"/>
    </source>
</evidence>
<dbReference type="GO" id="GO:0006279">
    <property type="term" value="P:premeiotic DNA replication"/>
    <property type="evidence" value="ECO:0007669"/>
    <property type="project" value="UniProtKB-ARBA"/>
</dbReference>
<feature type="domain" description="MCM C-terminal AAA(+) ATPase" evidence="14">
    <location>
        <begin position="412"/>
        <end position="618"/>
    </location>
</feature>
<dbReference type="Gene3D" id="2.20.28.10">
    <property type="match status" value="1"/>
</dbReference>
<keyword evidence="16" id="KW-1185">Reference proteome</keyword>
<evidence type="ECO:0000256" key="12">
    <source>
        <dbReference type="RuleBase" id="RU368064"/>
    </source>
</evidence>
<comment type="caution">
    <text evidence="15">The sequence shown here is derived from an EMBL/GenBank/DDBJ whole genome shotgun (WGS) entry which is preliminary data.</text>
</comment>
<dbReference type="PRINTS" id="PR01662">
    <property type="entry name" value="MCMPROTEIN6"/>
</dbReference>
<dbReference type="SUPFAM" id="SSF52540">
    <property type="entry name" value="P-loop containing nucleoside triphosphate hydrolases"/>
    <property type="match status" value="1"/>
</dbReference>
<dbReference type="PANTHER" id="PTHR11630">
    <property type="entry name" value="DNA REPLICATION LICENSING FACTOR MCM FAMILY MEMBER"/>
    <property type="match status" value="1"/>
</dbReference>
<dbReference type="InterPro" id="IPR031327">
    <property type="entry name" value="MCM"/>
</dbReference>
<dbReference type="GO" id="GO:0031261">
    <property type="term" value="C:DNA replication preinitiation complex"/>
    <property type="evidence" value="ECO:0007669"/>
    <property type="project" value="UniProtKB-ARBA"/>
</dbReference>
<dbReference type="SUPFAM" id="SSF50249">
    <property type="entry name" value="Nucleic acid-binding proteins"/>
    <property type="match status" value="1"/>
</dbReference>
<evidence type="ECO:0000256" key="13">
    <source>
        <dbReference type="SAM" id="MobiDB-lite"/>
    </source>
</evidence>
<dbReference type="GO" id="GO:0003697">
    <property type="term" value="F:single-stranded DNA binding"/>
    <property type="evidence" value="ECO:0007669"/>
    <property type="project" value="TreeGrafter"/>
</dbReference>
<comment type="function">
    <text evidence="12">Acts as component of the MCM2-7 complex (MCM complex) which is the replicative helicase essential for 'once per cell cycle' DNA replication initiation and elongation in eukaryotic cells. The active ATPase sites in the MCM2-7 ring are formed through the interaction surfaces of two neighboring subunits such that a critical structure of a conserved arginine finger motif is provided in trans relative to the ATP-binding site of the Walker A box of the adjacent subunit. The six ATPase active sites, however, are likely to contribute differentially to the complex helicase activity.</text>
</comment>
<dbReference type="Pfam" id="PF17855">
    <property type="entry name" value="MCM_lid"/>
    <property type="match status" value="1"/>
</dbReference>
<accession>A0AAD5U611</accession>
<dbReference type="PROSITE" id="PS00847">
    <property type="entry name" value="MCM_1"/>
    <property type="match status" value="1"/>
</dbReference>
<name>A0AAD5U611_9FUNG</name>
<comment type="subunit">
    <text evidence="12">Component of the MCM2-7 complex.</text>
</comment>
<evidence type="ECO:0000256" key="6">
    <source>
        <dbReference type="ARBA" id="ARBA00022806"/>
    </source>
</evidence>
<evidence type="ECO:0000256" key="4">
    <source>
        <dbReference type="ARBA" id="ARBA00022741"/>
    </source>
</evidence>
<dbReference type="GO" id="GO:0005656">
    <property type="term" value="C:nuclear pre-replicative complex"/>
    <property type="evidence" value="ECO:0007669"/>
    <property type="project" value="UniProtKB-ARBA"/>
</dbReference>
<evidence type="ECO:0000256" key="2">
    <source>
        <dbReference type="ARBA" id="ARBA00008010"/>
    </source>
</evidence>
<dbReference type="Pfam" id="PF14551">
    <property type="entry name" value="MCM_N"/>
    <property type="match status" value="1"/>
</dbReference>
<dbReference type="GO" id="GO:0000727">
    <property type="term" value="P:double-strand break repair via break-induced replication"/>
    <property type="evidence" value="ECO:0007669"/>
    <property type="project" value="TreeGrafter"/>
</dbReference>
<dbReference type="GO" id="GO:0016787">
    <property type="term" value="F:hydrolase activity"/>
    <property type="evidence" value="ECO:0007669"/>
    <property type="project" value="UniProtKB-KW"/>
</dbReference>
<dbReference type="InterPro" id="IPR012340">
    <property type="entry name" value="NA-bd_OB-fold"/>
</dbReference>
<dbReference type="InterPro" id="IPR027417">
    <property type="entry name" value="P-loop_NTPase"/>
</dbReference>
<dbReference type="InterPro" id="IPR033762">
    <property type="entry name" value="MCM_OB"/>
</dbReference>
<dbReference type="GO" id="GO:1902969">
    <property type="term" value="P:mitotic DNA replication"/>
    <property type="evidence" value="ECO:0007669"/>
    <property type="project" value="TreeGrafter"/>
</dbReference>
<dbReference type="InterPro" id="IPR041562">
    <property type="entry name" value="MCM_lid"/>
</dbReference>
<keyword evidence="9" id="KW-0539">Nucleus</keyword>
<evidence type="ECO:0000256" key="7">
    <source>
        <dbReference type="ARBA" id="ARBA00022840"/>
    </source>
</evidence>
<dbReference type="Pfam" id="PF18263">
    <property type="entry name" value="WHD_MCM6"/>
    <property type="match status" value="1"/>
</dbReference>
<dbReference type="SMART" id="SM00350">
    <property type="entry name" value="MCM"/>
    <property type="match status" value="1"/>
</dbReference>
<evidence type="ECO:0000256" key="10">
    <source>
        <dbReference type="ARBA" id="ARBA00023306"/>
    </source>
</evidence>
<dbReference type="GO" id="GO:0006270">
    <property type="term" value="P:DNA replication initiation"/>
    <property type="evidence" value="ECO:0007669"/>
    <property type="project" value="UniProtKB-UniRule"/>
</dbReference>
<reference evidence="15" key="1">
    <citation type="submission" date="2020-05" db="EMBL/GenBank/DDBJ databases">
        <title>Phylogenomic resolution of chytrid fungi.</title>
        <authorList>
            <person name="Stajich J.E."/>
            <person name="Amses K."/>
            <person name="Simmons R."/>
            <person name="Seto K."/>
            <person name="Myers J."/>
            <person name="Bonds A."/>
            <person name="Quandt C.A."/>
            <person name="Barry K."/>
            <person name="Liu P."/>
            <person name="Grigoriev I."/>
            <person name="Longcore J.E."/>
            <person name="James T.Y."/>
        </authorList>
    </citation>
    <scope>NUCLEOTIDE SEQUENCE</scope>
    <source>
        <strain evidence="15">JEL0476</strain>
    </source>
</reference>
<dbReference type="Pfam" id="PF00493">
    <property type="entry name" value="MCM"/>
    <property type="match status" value="1"/>
</dbReference>
<dbReference type="EC" id="3.6.4.12" evidence="12"/>
<evidence type="ECO:0000256" key="8">
    <source>
        <dbReference type="ARBA" id="ARBA00023125"/>
    </source>
</evidence>
<dbReference type="GO" id="GO:0042555">
    <property type="term" value="C:MCM complex"/>
    <property type="evidence" value="ECO:0007669"/>
    <property type="project" value="UniProtKB-UniRule"/>
</dbReference>
<comment type="subcellular location">
    <subcellularLocation>
        <location evidence="1 12">Nucleus</location>
    </subcellularLocation>
</comment>
<dbReference type="Gene3D" id="1.20.58.870">
    <property type="match status" value="1"/>
</dbReference>
<dbReference type="Gene3D" id="3.30.1640.10">
    <property type="entry name" value="mini-chromosome maintenance (MCM) complex, chain A, domain 1"/>
    <property type="match status" value="1"/>
</dbReference>
<dbReference type="EMBL" id="JADGJW010000053">
    <property type="protein sequence ID" value="KAJ3225759.1"/>
    <property type="molecule type" value="Genomic_DNA"/>
</dbReference>
<evidence type="ECO:0000313" key="15">
    <source>
        <dbReference type="EMBL" id="KAJ3225759.1"/>
    </source>
</evidence>
<dbReference type="Gene3D" id="2.40.50.140">
    <property type="entry name" value="Nucleic acid-binding proteins"/>
    <property type="match status" value="1"/>
</dbReference>
<feature type="region of interest" description="Disordered" evidence="13">
    <location>
        <begin position="743"/>
        <end position="779"/>
    </location>
</feature>
<keyword evidence="5 12" id="KW-0378">Hydrolase</keyword>
<dbReference type="GO" id="GO:1990518">
    <property type="term" value="F:single-stranded 3'-5' DNA helicase activity"/>
    <property type="evidence" value="ECO:0007669"/>
    <property type="project" value="TreeGrafter"/>
</dbReference>
<keyword evidence="3 12" id="KW-0235">DNA replication</keyword>
<dbReference type="Proteomes" id="UP001211065">
    <property type="component" value="Unassembled WGS sequence"/>
</dbReference>
<evidence type="ECO:0000256" key="9">
    <source>
        <dbReference type="ARBA" id="ARBA00023242"/>
    </source>
</evidence>
<dbReference type="InterPro" id="IPR018525">
    <property type="entry name" value="MCM_CS"/>
</dbReference>
<evidence type="ECO:0000256" key="5">
    <source>
        <dbReference type="ARBA" id="ARBA00022801"/>
    </source>
</evidence>
<dbReference type="PRINTS" id="PR01657">
    <property type="entry name" value="MCMFAMILY"/>
</dbReference>
<proteinExistence type="inferred from homology"/>
<dbReference type="InterPro" id="IPR008049">
    <property type="entry name" value="MCM6"/>
</dbReference>
<dbReference type="Pfam" id="PF17207">
    <property type="entry name" value="MCM_OB"/>
    <property type="match status" value="1"/>
</dbReference>
<evidence type="ECO:0000256" key="1">
    <source>
        <dbReference type="ARBA" id="ARBA00004123"/>
    </source>
</evidence>
<comment type="similarity">
    <text evidence="2 11">Belongs to the MCM family.</text>
</comment>
<dbReference type="PANTHER" id="PTHR11630:SF43">
    <property type="entry name" value="DNA REPLICATION LICENSING FACTOR MCM6"/>
    <property type="match status" value="1"/>
</dbReference>
<keyword evidence="8 11" id="KW-0238">DNA-binding</keyword>
<comment type="catalytic activity">
    <reaction evidence="12">
        <text>ATP + H2O = ADP + phosphate + H(+)</text>
        <dbReference type="Rhea" id="RHEA:13065"/>
        <dbReference type="ChEBI" id="CHEBI:15377"/>
        <dbReference type="ChEBI" id="CHEBI:15378"/>
        <dbReference type="ChEBI" id="CHEBI:30616"/>
        <dbReference type="ChEBI" id="CHEBI:43474"/>
        <dbReference type="ChEBI" id="CHEBI:456216"/>
        <dbReference type="EC" id="3.6.4.12"/>
    </reaction>
</comment>